<dbReference type="InterPro" id="IPR058532">
    <property type="entry name" value="YjbR/MT2646/Rv2570-like"/>
</dbReference>
<protein>
    <recommendedName>
        <fullName evidence="2">MmcQ/YjbR family DNA-binding protein</fullName>
    </recommendedName>
</protein>
<organism evidence="1">
    <name type="scientific">marine metagenome</name>
    <dbReference type="NCBI Taxonomy" id="408172"/>
    <lineage>
        <taxon>unclassified sequences</taxon>
        <taxon>metagenomes</taxon>
        <taxon>ecological metagenomes</taxon>
    </lineage>
</organism>
<dbReference type="EMBL" id="UINC01193591">
    <property type="protein sequence ID" value="SVE09289.1"/>
    <property type="molecule type" value="Genomic_DNA"/>
</dbReference>
<gene>
    <name evidence="1" type="ORF">METZ01_LOCUS462143</name>
</gene>
<reference evidence="1" key="1">
    <citation type="submission" date="2018-05" db="EMBL/GenBank/DDBJ databases">
        <authorList>
            <person name="Lanie J.A."/>
            <person name="Ng W.-L."/>
            <person name="Kazmierczak K.M."/>
            <person name="Andrzejewski T.M."/>
            <person name="Davidsen T.M."/>
            <person name="Wayne K.J."/>
            <person name="Tettelin H."/>
            <person name="Glass J.I."/>
            <person name="Rusch D."/>
            <person name="Podicherti R."/>
            <person name="Tsui H.-C.T."/>
            <person name="Winkler M.E."/>
        </authorList>
    </citation>
    <scope>NUCLEOTIDE SEQUENCE</scope>
</reference>
<dbReference type="PANTHER" id="PTHR35145:SF1">
    <property type="entry name" value="CYTOPLASMIC PROTEIN"/>
    <property type="match status" value="1"/>
</dbReference>
<evidence type="ECO:0008006" key="2">
    <source>
        <dbReference type="Google" id="ProtNLM"/>
    </source>
</evidence>
<dbReference type="InterPro" id="IPR007351">
    <property type="entry name" value="YjbR"/>
</dbReference>
<dbReference type="InterPro" id="IPR038056">
    <property type="entry name" value="YjbR-like_sf"/>
</dbReference>
<dbReference type="PANTHER" id="PTHR35145">
    <property type="entry name" value="CYTOPLASMIC PROTEIN-RELATED"/>
    <property type="match status" value="1"/>
</dbReference>
<name>A0A383AP06_9ZZZZ</name>
<sequence>MTNTDFNLFCSTLPATAHVVQWRGSHVWKVGHKVFAIGVWNNKKYPGITFKVTETAYELLSNEPGCRPAPYLASRGMKWIQNYGKPGLCDSDLKLYLAKSHHLVSLGLTKKKRKALGLFQS</sequence>
<accession>A0A383AP06</accession>
<dbReference type="Pfam" id="PF04237">
    <property type="entry name" value="YjbR"/>
    <property type="match status" value="1"/>
</dbReference>
<dbReference type="AlphaFoldDB" id="A0A383AP06"/>
<proteinExistence type="predicted"/>
<evidence type="ECO:0000313" key="1">
    <source>
        <dbReference type="EMBL" id="SVE09289.1"/>
    </source>
</evidence>
<dbReference type="SUPFAM" id="SSF142906">
    <property type="entry name" value="YjbR-like"/>
    <property type="match status" value="1"/>
</dbReference>
<dbReference type="Gene3D" id="3.90.1150.30">
    <property type="match status" value="1"/>
</dbReference>